<dbReference type="Proteomes" id="UP000001312">
    <property type="component" value="Unassembled WGS sequence"/>
</dbReference>
<organism evidence="1 2">
    <name type="scientific">Sclerotinia sclerotiorum (strain ATCC 18683 / 1980 / Ss-1)</name>
    <name type="common">White mold</name>
    <name type="synonym">Whetzelinia sclerotiorum</name>
    <dbReference type="NCBI Taxonomy" id="665079"/>
    <lineage>
        <taxon>Eukaryota</taxon>
        <taxon>Fungi</taxon>
        <taxon>Dikarya</taxon>
        <taxon>Ascomycota</taxon>
        <taxon>Pezizomycotina</taxon>
        <taxon>Leotiomycetes</taxon>
        <taxon>Helotiales</taxon>
        <taxon>Sclerotiniaceae</taxon>
        <taxon>Sclerotinia</taxon>
    </lineage>
</organism>
<accession>A7EB82</accession>
<dbReference type="RefSeq" id="XP_001596348.1">
    <property type="nucleotide sequence ID" value="XM_001596298.1"/>
</dbReference>
<reference evidence="2" key="1">
    <citation type="journal article" date="2011" name="PLoS Genet.">
        <title>Genomic analysis of the necrotrophic fungal pathogens Sclerotinia sclerotiorum and Botrytis cinerea.</title>
        <authorList>
            <person name="Amselem J."/>
            <person name="Cuomo C.A."/>
            <person name="van Kan J.A."/>
            <person name="Viaud M."/>
            <person name="Benito E.P."/>
            <person name="Couloux A."/>
            <person name="Coutinho P.M."/>
            <person name="de Vries R.P."/>
            <person name="Dyer P.S."/>
            <person name="Fillinger S."/>
            <person name="Fournier E."/>
            <person name="Gout L."/>
            <person name="Hahn M."/>
            <person name="Kohn L."/>
            <person name="Lapalu N."/>
            <person name="Plummer K.M."/>
            <person name="Pradier J.M."/>
            <person name="Quevillon E."/>
            <person name="Sharon A."/>
            <person name="Simon A."/>
            <person name="ten Have A."/>
            <person name="Tudzynski B."/>
            <person name="Tudzynski P."/>
            <person name="Wincker P."/>
            <person name="Andrew M."/>
            <person name="Anthouard V."/>
            <person name="Beever R.E."/>
            <person name="Beffa R."/>
            <person name="Benoit I."/>
            <person name="Bouzid O."/>
            <person name="Brault B."/>
            <person name="Chen Z."/>
            <person name="Choquer M."/>
            <person name="Collemare J."/>
            <person name="Cotton P."/>
            <person name="Danchin E.G."/>
            <person name="Da Silva C."/>
            <person name="Gautier A."/>
            <person name="Giraud C."/>
            <person name="Giraud T."/>
            <person name="Gonzalez C."/>
            <person name="Grossetete S."/>
            <person name="Guldener U."/>
            <person name="Henrissat B."/>
            <person name="Howlett B.J."/>
            <person name="Kodira C."/>
            <person name="Kretschmer M."/>
            <person name="Lappartient A."/>
            <person name="Leroch M."/>
            <person name="Levis C."/>
            <person name="Mauceli E."/>
            <person name="Neuveglise C."/>
            <person name="Oeser B."/>
            <person name="Pearson M."/>
            <person name="Poulain J."/>
            <person name="Poussereau N."/>
            <person name="Quesneville H."/>
            <person name="Rascle C."/>
            <person name="Schumacher J."/>
            <person name="Segurens B."/>
            <person name="Sexton A."/>
            <person name="Silva E."/>
            <person name="Sirven C."/>
            <person name="Soanes D.M."/>
            <person name="Talbot N.J."/>
            <person name="Templeton M."/>
            <person name="Yandava C."/>
            <person name="Yarden O."/>
            <person name="Zeng Q."/>
            <person name="Rollins J.A."/>
            <person name="Lebrun M.H."/>
            <person name="Dickman M."/>
        </authorList>
    </citation>
    <scope>NUCLEOTIDE SEQUENCE [LARGE SCALE GENOMIC DNA]</scope>
    <source>
        <strain evidence="2">ATCC 18683 / 1980 / Ss-1</strain>
    </source>
</reference>
<dbReference type="KEGG" id="ssl:SS1G_02568"/>
<dbReference type="EMBL" id="CH476623">
    <property type="protein sequence ID" value="EDN99710.1"/>
    <property type="molecule type" value="Genomic_DNA"/>
</dbReference>
<dbReference type="InParanoid" id="A7EB82"/>
<name>A7EB82_SCLS1</name>
<protein>
    <submittedName>
        <fullName evidence="1">Uncharacterized protein</fullName>
    </submittedName>
</protein>
<dbReference type="HOGENOM" id="CLU_2293380_0_0_1"/>
<dbReference type="AlphaFoldDB" id="A7EB82"/>
<evidence type="ECO:0000313" key="1">
    <source>
        <dbReference type="EMBL" id="EDN99710.1"/>
    </source>
</evidence>
<proteinExistence type="predicted"/>
<gene>
    <name evidence="1" type="ORF">SS1G_02568</name>
</gene>
<sequence>MSQRPPSPNAPQPFDEALIPVFRRLGEITLSKIRLRALSIAGFAVTFWALIRGYATVAEAVTSCAGIAAEMSPKQLNIVHFFITQALGIVMEDGGFCVQAR</sequence>
<keyword evidence="2" id="KW-1185">Reference proteome</keyword>
<dbReference type="GeneID" id="5492108"/>
<evidence type="ECO:0000313" key="2">
    <source>
        <dbReference type="Proteomes" id="UP000001312"/>
    </source>
</evidence>